<dbReference type="AlphaFoldDB" id="A0A938BU64"/>
<dbReference type="InterPro" id="IPR013783">
    <property type="entry name" value="Ig-like_fold"/>
</dbReference>
<evidence type="ECO:0000313" key="1">
    <source>
        <dbReference type="EMBL" id="MBM3331603.1"/>
    </source>
</evidence>
<sequence>MLKCTVVSIMLVAAAVMGWEQPDSSGRVPVNNEANAHLAWGDSLVWGMFPVNAQNKTYIMTFPRIYEYVHQGDTLDSLGWDTTFTVGVHLHNTSITFQWLEQPVVWFGGTNPTVSKLYWYTSDSGQSGQVVIDTFSFADGASIVYVPNEDYSSVYWPVPGWIYCLPGDTTAFWRYSIPALFPPNLDPYGYHPGPGATIADQTPLFKWGSTATTAYRLLVSTQSDFSDTVIDEQVSSPEHEPPSNLANGTYYWRSAAWIGGAWSWCAGTRNFTLDGGWETIASIPHAPLQDGSCMAYDKGSFGSNVRSIIAIVDGYSTYYTNRYDIGQNTWVSLDNAPLDPEPGTSITTRTPVQDELSPVVMAAFAGQDHGEDAPYIYDNARQQYQRWYVWDDDSGEPFHNSYYPYDIDMGSSMVIGAGDTMYLLPSSNTQAFYWVDGPNAYGDGQQAAVSRKGVTGAHLVTSREGIEIAYQVPTSVHVRASLLDVVGRQIGYLDAGEQKPGMHRLSWRCNAEGRSLSAGAYFVLLDIGAKQLTLKAVVK</sequence>
<reference evidence="1" key="1">
    <citation type="submission" date="2019-03" db="EMBL/GenBank/DDBJ databases">
        <title>Lake Tanganyika Metagenome-Assembled Genomes (MAGs).</title>
        <authorList>
            <person name="Tran P."/>
        </authorList>
    </citation>
    <scope>NUCLEOTIDE SEQUENCE</scope>
    <source>
        <strain evidence="1">K_DeepCast_150m_m2_040</strain>
    </source>
</reference>
<dbReference type="Proteomes" id="UP000779900">
    <property type="component" value="Unassembled WGS sequence"/>
</dbReference>
<dbReference type="Gene3D" id="2.60.40.10">
    <property type="entry name" value="Immunoglobulins"/>
    <property type="match status" value="1"/>
</dbReference>
<protein>
    <recommendedName>
        <fullName evidence="3">FlgD Ig-like domain-containing protein</fullName>
    </recommendedName>
</protein>
<gene>
    <name evidence="1" type="ORF">FJY68_07085</name>
</gene>
<dbReference type="EMBL" id="VGIR01000036">
    <property type="protein sequence ID" value="MBM3331603.1"/>
    <property type="molecule type" value="Genomic_DNA"/>
</dbReference>
<proteinExistence type="predicted"/>
<evidence type="ECO:0008006" key="3">
    <source>
        <dbReference type="Google" id="ProtNLM"/>
    </source>
</evidence>
<evidence type="ECO:0000313" key="2">
    <source>
        <dbReference type="Proteomes" id="UP000779900"/>
    </source>
</evidence>
<organism evidence="1 2">
    <name type="scientific">candidate division WOR-3 bacterium</name>
    <dbReference type="NCBI Taxonomy" id="2052148"/>
    <lineage>
        <taxon>Bacteria</taxon>
        <taxon>Bacteria division WOR-3</taxon>
    </lineage>
</organism>
<accession>A0A938BU64</accession>
<comment type="caution">
    <text evidence="1">The sequence shown here is derived from an EMBL/GenBank/DDBJ whole genome shotgun (WGS) entry which is preliminary data.</text>
</comment>
<name>A0A938BU64_UNCW3</name>